<evidence type="ECO:0000256" key="1">
    <source>
        <dbReference type="SAM" id="MobiDB-lite"/>
    </source>
</evidence>
<accession>A0A090KYN4</accession>
<feature type="region of interest" description="Disordered" evidence="1">
    <location>
        <begin position="930"/>
        <end position="955"/>
    </location>
</feature>
<protein>
    <submittedName>
        <fullName evidence="2 4">Uncharacterized protein</fullName>
    </submittedName>
</protein>
<dbReference type="WormBase" id="SRAE_1000089500">
    <property type="protein sequence ID" value="SRP11208"/>
    <property type="gene ID" value="WBGene00257495"/>
</dbReference>
<proteinExistence type="predicted"/>
<evidence type="ECO:0000313" key="3">
    <source>
        <dbReference type="Proteomes" id="UP000035682"/>
    </source>
</evidence>
<reference evidence="4" key="2">
    <citation type="submission" date="2020-12" db="UniProtKB">
        <authorList>
            <consortium name="WormBaseParasite"/>
        </authorList>
    </citation>
    <scope>IDENTIFICATION</scope>
</reference>
<keyword evidence="3" id="KW-1185">Reference proteome</keyword>
<dbReference type="WBParaSite" id="SRAE_1000089500.1">
    <property type="protein sequence ID" value="SRAE_1000089500.1"/>
    <property type="gene ID" value="WBGene00257495"/>
</dbReference>
<sequence>MFDQNLSLIQPGGYFNIIWFFGDPLKKKFKLKQKKEIDDRELSFVISQLQPYIFNLREGVQYDKTFALPLNVAYRLVYGTLECINFLLDGMEKKLNDMTSVEVNFLQKDKQFEISGHRISSVLLGHEDETGEIEGTVVRRKRKYKSTIFDDHETDDVFDEQIDLNFKNLEICESFIENPIDNTCHSRFTTTMGQTEDIGDRSKRKREFTEIFDIISEVGRTNENVIEVAREAFSSNPILSNAFEKRISGAFEELDKCYDLILDDKAAQTELYLQKLKLVDQNVINNECIAQISRQFGRRFSIRADTTVPSDIYNELTSIVQGKSTIFAPPSTLQITREEECEQMDFTAPNVQELSFVPGVSEMSFKELNVPEIREVTLENPIVPSPGRETSIQRETTALHVSEHAITSPNQLNKELSPIIQGPAKKRRVHGTSRPRQPRQHVPSSLDAISSMETLEEILHFFNNRRASSSQKIARKIKLISTFCKNLLNTLTKQRENIDMHEYMQSAFWFRSIEDVAEKVYKNNGCLVDMFEKLQTLPFVNNENGFIIESEYKDELKNVLYNLKISNVDYALYAAIVDMPIIGLCNDLYNRNIIRKWLNVDWLNETSSQMSFLSDYAGPSGRSYNFLPKCLPKSFTYPDFTHSLRTLNRPYEKLKYFFLKKMGLDRDLYHRNNKGCAKKTMKFVINDLKNWNINENLRIIEKMIKDVVFSDNLLTSKFYSLQSLEDKRDVTKKVVNTFAYNPNGTIVWSDLTLFVDSLMKVYCEDEDDENVESINIKQFVNELYCPSQRKTFFQEAVKPVEFESRLQEIHNSLVSLYGEPENYFYSESNEKVISQFEQIMPMLVEDETSIDDEFDMETIVDDLDTFELNLFLGYICTVSVVEEEPQERTFNNVKSLYETFINNEEDLRTKFYAGTQILVPSKWEEILTSYSRKDRKRPNAESPSTEEKSKRQRVSLSLPPIPEEDFFIDEDDGRLEEVSVLPHIEEVREVEGSVIGKSQSSIDSITFNIFPNSANGGLSEYSNESITLTRFDEGPVIEEVPKESELSSLLPLTAGQEKEWADKTLPLPDISHEQQPHEISEAILMSSSTLQTNVVNEKRKEIEELLKRPDVIPEYQFVFSRTNFRYEDENKNVITENEYLKNAAHQIGSIQSYDEDDNDASSEDDARLGISDYFKDFSLNNCMDTSLLTYEKVKRVAGASGRTTFKEVVKESPIRSFVAKTFYNMILLSRESKYLNICQKDLGDIKIIVKDSPDDE</sequence>
<dbReference type="AlphaFoldDB" id="A0A090KYN4"/>
<evidence type="ECO:0000313" key="5">
    <source>
        <dbReference type="WormBase" id="SRAE_1000089500"/>
    </source>
</evidence>
<feature type="region of interest" description="Disordered" evidence="1">
    <location>
        <begin position="420"/>
        <end position="445"/>
    </location>
</feature>
<dbReference type="RefSeq" id="XP_024501827.1">
    <property type="nucleotide sequence ID" value="XM_024647783.1"/>
</dbReference>
<feature type="compositionally biased region" description="Basic residues" evidence="1">
    <location>
        <begin position="424"/>
        <end position="439"/>
    </location>
</feature>
<dbReference type="EMBL" id="LN609528">
    <property type="protein sequence ID" value="CEF62625.1"/>
    <property type="molecule type" value="Genomic_DNA"/>
</dbReference>
<dbReference type="Proteomes" id="UP000035682">
    <property type="component" value="Unplaced"/>
</dbReference>
<organism evidence="2">
    <name type="scientific">Strongyloides ratti</name>
    <name type="common">Parasitic roundworm</name>
    <dbReference type="NCBI Taxonomy" id="34506"/>
    <lineage>
        <taxon>Eukaryota</taxon>
        <taxon>Metazoa</taxon>
        <taxon>Ecdysozoa</taxon>
        <taxon>Nematoda</taxon>
        <taxon>Chromadorea</taxon>
        <taxon>Rhabditida</taxon>
        <taxon>Tylenchina</taxon>
        <taxon>Panagrolaimomorpha</taxon>
        <taxon>Strongyloidoidea</taxon>
        <taxon>Strongyloididae</taxon>
        <taxon>Strongyloides</taxon>
    </lineage>
</organism>
<evidence type="ECO:0000313" key="4">
    <source>
        <dbReference type="WBParaSite" id="SRAE_1000089500.1"/>
    </source>
</evidence>
<evidence type="ECO:0000313" key="2">
    <source>
        <dbReference type="EMBL" id="CEF62625.1"/>
    </source>
</evidence>
<name>A0A090KYN4_STRRB</name>
<dbReference type="GeneID" id="36374990"/>
<dbReference type="CTD" id="36374990"/>
<gene>
    <name evidence="2 4 5" type="ORF">SRAE_1000089500</name>
</gene>
<reference evidence="2 3" key="1">
    <citation type="submission" date="2014-09" db="EMBL/GenBank/DDBJ databases">
        <authorList>
            <person name="Martin A.A."/>
        </authorList>
    </citation>
    <scope>NUCLEOTIDE SEQUENCE</scope>
    <source>
        <strain evidence="3">ED321</strain>
        <strain evidence="2">ED321 Heterogonic</strain>
    </source>
</reference>